<evidence type="ECO:0000313" key="9">
    <source>
        <dbReference type="EMBL" id="EFA01383.1"/>
    </source>
</evidence>
<feature type="transmembrane region" description="Helical" evidence="8">
    <location>
        <begin position="211"/>
        <end position="235"/>
    </location>
</feature>
<dbReference type="Proteomes" id="UP000007266">
    <property type="component" value="Linkage group 3"/>
</dbReference>
<reference evidence="9 10" key="1">
    <citation type="journal article" date="2008" name="Nature">
        <title>The genome of the model beetle and pest Tribolium castaneum.</title>
        <authorList>
            <consortium name="Tribolium Genome Sequencing Consortium"/>
            <person name="Richards S."/>
            <person name="Gibbs R.A."/>
            <person name="Weinstock G.M."/>
            <person name="Brown S.J."/>
            <person name="Denell R."/>
            <person name="Beeman R.W."/>
            <person name="Gibbs R."/>
            <person name="Beeman R.W."/>
            <person name="Brown S.J."/>
            <person name="Bucher G."/>
            <person name="Friedrich M."/>
            <person name="Grimmelikhuijzen C.J."/>
            <person name="Klingler M."/>
            <person name="Lorenzen M."/>
            <person name="Richards S."/>
            <person name="Roth S."/>
            <person name="Schroder R."/>
            <person name="Tautz D."/>
            <person name="Zdobnov E.M."/>
            <person name="Muzny D."/>
            <person name="Gibbs R.A."/>
            <person name="Weinstock G.M."/>
            <person name="Attaway T."/>
            <person name="Bell S."/>
            <person name="Buhay C.J."/>
            <person name="Chandrabose M.N."/>
            <person name="Chavez D."/>
            <person name="Clerk-Blankenburg K.P."/>
            <person name="Cree A."/>
            <person name="Dao M."/>
            <person name="Davis C."/>
            <person name="Chacko J."/>
            <person name="Dinh H."/>
            <person name="Dugan-Rocha S."/>
            <person name="Fowler G."/>
            <person name="Garner T.T."/>
            <person name="Garnes J."/>
            <person name="Gnirke A."/>
            <person name="Hawes A."/>
            <person name="Hernandez J."/>
            <person name="Hines S."/>
            <person name="Holder M."/>
            <person name="Hume J."/>
            <person name="Jhangiani S.N."/>
            <person name="Joshi V."/>
            <person name="Khan Z.M."/>
            <person name="Jackson L."/>
            <person name="Kovar C."/>
            <person name="Kowis A."/>
            <person name="Lee S."/>
            <person name="Lewis L.R."/>
            <person name="Margolis J."/>
            <person name="Morgan M."/>
            <person name="Nazareth L.V."/>
            <person name="Nguyen N."/>
            <person name="Okwuonu G."/>
            <person name="Parker D."/>
            <person name="Richards S."/>
            <person name="Ruiz S.J."/>
            <person name="Santibanez J."/>
            <person name="Savard J."/>
            <person name="Scherer S.E."/>
            <person name="Schneider B."/>
            <person name="Sodergren E."/>
            <person name="Tautz D."/>
            <person name="Vattahil S."/>
            <person name="Villasana D."/>
            <person name="White C.S."/>
            <person name="Wright R."/>
            <person name="Park Y."/>
            <person name="Beeman R.W."/>
            <person name="Lord J."/>
            <person name="Oppert B."/>
            <person name="Lorenzen M."/>
            <person name="Brown S."/>
            <person name="Wang L."/>
            <person name="Savard J."/>
            <person name="Tautz D."/>
            <person name="Richards S."/>
            <person name="Weinstock G."/>
            <person name="Gibbs R.A."/>
            <person name="Liu Y."/>
            <person name="Worley K."/>
            <person name="Weinstock G."/>
            <person name="Elsik C.G."/>
            <person name="Reese J.T."/>
            <person name="Elhaik E."/>
            <person name="Landan G."/>
            <person name="Graur D."/>
            <person name="Arensburger P."/>
            <person name="Atkinson P."/>
            <person name="Beeman R.W."/>
            <person name="Beidler J."/>
            <person name="Brown S.J."/>
            <person name="Demuth J.P."/>
            <person name="Drury D.W."/>
            <person name="Du Y.Z."/>
            <person name="Fujiwara H."/>
            <person name="Lorenzen M."/>
            <person name="Maselli V."/>
            <person name="Osanai M."/>
            <person name="Park Y."/>
            <person name="Robertson H.M."/>
            <person name="Tu Z."/>
            <person name="Wang J.J."/>
            <person name="Wang S."/>
            <person name="Richards S."/>
            <person name="Song H."/>
            <person name="Zhang L."/>
            <person name="Sodergren E."/>
            <person name="Werner D."/>
            <person name="Stanke M."/>
            <person name="Morgenstern B."/>
            <person name="Solovyev V."/>
            <person name="Kosarev P."/>
            <person name="Brown G."/>
            <person name="Chen H.C."/>
            <person name="Ermolaeva O."/>
            <person name="Hlavina W."/>
            <person name="Kapustin Y."/>
            <person name="Kiryutin B."/>
            <person name="Kitts P."/>
            <person name="Maglott D."/>
            <person name="Pruitt K."/>
            <person name="Sapojnikov V."/>
            <person name="Souvorov A."/>
            <person name="Mackey A.J."/>
            <person name="Waterhouse R.M."/>
            <person name="Wyder S."/>
            <person name="Zdobnov E.M."/>
            <person name="Zdobnov E.M."/>
            <person name="Wyder S."/>
            <person name="Kriventseva E.V."/>
            <person name="Kadowaki T."/>
            <person name="Bork P."/>
            <person name="Aranda M."/>
            <person name="Bao R."/>
            <person name="Beermann A."/>
            <person name="Berns N."/>
            <person name="Bolognesi R."/>
            <person name="Bonneton F."/>
            <person name="Bopp D."/>
            <person name="Brown S.J."/>
            <person name="Bucher G."/>
            <person name="Butts T."/>
            <person name="Chaumot A."/>
            <person name="Denell R.E."/>
            <person name="Ferrier D.E."/>
            <person name="Friedrich M."/>
            <person name="Gordon C.M."/>
            <person name="Jindra M."/>
            <person name="Klingler M."/>
            <person name="Lan Q."/>
            <person name="Lattorff H.M."/>
            <person name="Laudet V."/>
            <person name="von Levetsow C."/>
            <person name="Liu Z."/>
            <person name="Lutz R."/>
            <person name="Lynch J.A."/>
            <person name="da Fonseca R.N."/>
            <person name="Posnien N."/>
            <person name="Reuter R."/>
            <person name="Roth S."/>
            <person name="Savard J."/>
            <person name="Schinko J.B."/>
            <person name="Schmitt C."/>
            <person name="Schoppmeier M."/>
            <person name="Schroder R."/>
            <person name="Shippy T.D."/>
            <person name="Simonnet F."/>
            <person name="Marques-Souza H."/>
            <person name="Tautz D."/>
            <person name="Tomoyasu Y."/>
            <person name="Trauner J."/>
            <person name="Van der Zee M."/>
            <person name="Vervoort M."/>
            <person name="Wittkopp N."/>
            <person name="Wimmer E.A."/>
            <person name="Yang X."/>
            <person name="Jones A.K."/>
            <person name="Sattelle D.B."/>
            <person name="Ebert P.R."/>
            <person name="Nelson D."/>
            <person name="Scott J.G."/>
            <person name="Beeman R.W."/>
            <person name="Muthukrishnan S."/>
            <person name="Kramer K.J."/>
            <person name="Arakane Y."/>
            <person name="Beeman R.W."/>
            <person name="Zhu Q."/>
            <person name="Hogenkamp D."/>
            <person name="Dixit R."/>
            <person name="Oppert B."/>
            <person name="Jiang H."/>
            <person name="Zou Z."/>
            <person name="Marshall J."/>
            <person name="Elpidina E."/>
            <person name="Vinokurov K."/>
            <person name="Oppert C."/>
            <person name="Zou Z."/>
            <person name="Evans J."/>
            <person name="Lu Z."/>
            <person name="Zhao P."/>
            <person name="Sumathipala N."/>
            <person name="Altincicek B."/>
            <person name="Vilcinskas A."/>
            <person name="Williams M."/>
            <person name="Hultmark D."/>
            <person name="Hetru C."/>
            <person name="Jiang H."/>
            <person name="Grimmelikhuijzen C.J."/>
            <person name="Hauser F."/>
            <person name="Cazzamali G."/>
            <person name="Williamson M."/>
            <person name="Park Y."/>
            <person name="Li B."/>
            <person name="Tanaka Y."/>
            <person name="Predel R."/>
            <person name="Neupert S."/>
            <person name="Schachtner J."/>
            <person name="Verleyen P."/>
            <person name="Raible F."/>
            <person name="Bork P."/>
            <person name="Friedrich M."/>
            <person name="Walden K.K."/>
            <person name="Robertson H.M."/>
            <person name="Angeli S."/>
            <person name="Foret S."/>
            <person name="Bucher G."/>
            <person name="Schuetz S."/>
            <person name="Maleszka R."/>
            <person name="Wimmer E.A."/>
            <person name="Beeman R.W."/>
            <person name="Lorenzen M."/>
            <person name="Tomoyasu Y."/>
            <person name="Miller S.C."/>
            <person name="Grossmann D."/>
            <person name="Bucher G."/>
        </authorList>
    </citation>
    <scope>NUCLEOTIDE SEQUENCE [LARGE SCALE GENOMIC DNA]</scope>
    <source>
        <strain evidence="9 10">Georgia GA2</strain>
    </source>
</reference>
<keyword evidence="7 8" id="KW-0807">Transducer</keyword>
<comment type="subcellular location">
    <subcellularLocation>
        <location evidence="1 8">Cell membrane</location>
        <topology evidence="1 8">Multi-pass membrane protein</topology>
    </subcellularLocation>
</comment>
<comment type="similarity">
    <text evidence="8">Belongs to the insect chemoreceptor superfamily. Gustatory receptor (GR) family.</text>
</comment>
<evidence type="ECO:0000256" key="2">
    <source>
        <dbReference type="ARBA" id="ARBA00022475"/>
    </source>
</evidence>
<dbReference type="PANTHER" id="PTHR21143:SF133">
    <property type="entry name" value="GUSTATORY AND PHEROMONE RECEPTOR 32A-RELATED"/>
    <property type="match status" value="1"/>
</dbReference>
<keyword evidence="10" id="KW-1185">Reference proteome</keyword>
<dbReference type="GO" id="GO:0007635">
    <property type="term" value="P:chemosensory behavior"/>
    <property type="evidence" value="ECO:0000318"/>
    <property type="project" value="GO_Central"/>
</dbReference>
<feature type="transmembrane region" description="Helical" evidence="8">
    <location>
        <begin position="111"/>
        <end position="132"/>
    </location>
</feature>
<sequence>MNLLPNTPFLLQCIYKLLGVVQFPLNNSESKCSKIFGRVLCLPFYIYYFYSNVVLYLSFFDENWMIILFGNFILHLMNLFYNFLSLVYFYKRSQKIRNSLIQLQEIGVGQNTVYCNKWMSITLVIMFALNIFKIPFSVLSFRYLFFSCYTATVFLVEALFLLDISSLIFQKFKSINQQIQGDIEEMENMSHSYCLLVDITNEIVTHFSMNLLVTFACWFGYFLVTMYFALCFISLKKIFVSTFTTFGVFLLYEIYWLFIVVNSFSQIQIEAEKIGSHVHEVWNKYTTQGKIDRRIRHLELLSFRFFYTKLELTVDGFFNLDWAFCHLIIAALATYSVIIIQFLM</sequence>
<dbReference type="Pfam" id="PF08395">
    <property type="entry name" value="7tm_7"/>
    <property type="match status" value="1"/>
</dbReference>
<dbReference type="EMBL" id="KQ971321">
    <property type="protein sequence ID" value="EFA01383.1"/>
    <property type="molecule type" value="Genomic_DNA"/>
</dbReference>
<comment type="function">
    <text evidence="8">Gustatory receptor which mediates acceptance or avoidance behavior, depending on its substrates.</text>
</comment>
<dbReference type="GO" id="GO:0005886">
    <property type="term" value="C:plasma membrane"/>
    <property type="evidence" value="ECO:0007669"/>
    <property type="project" value="UniProtKB-SubCell"/>
</dbReference>
<name>D6WIN2_TRICA</name>
<keyword evidence="5 8" id="KW-0472">Membrane</keyword>
<evidence type="ECO:0000256" key="5">
    <source>
        <dbReference type="ARBA" id="ARBA00023136"/>
    </source>
</evidence>
<dbReference type="GO" id="GO:0043025">
    <property type="term" value="C:neuronal cell body"/>
    <property type="evidence" value="ECO:0000318"/>
    <property type="project" value="GO_Central"/>
</dbReference>
<feature type="transmembrane region" description="Helical" evidence="8">
    <location>
        <begin position="322"/>
        <end position="343"/>
    </location>
</feature>
<evidence type="ECO:0000256" key="1">
    <source>
        <dbReference type="ARBA" id="ARBA00004651"/>
    </source>
</evidence>
<dbReference type="GO" id="GO:0008049">
    <property type="term" value="P:male courtship behavior"/>
    <property type="evidence" value="ECO:0000318"/>
    <property type="project" value="GO_Central"/>
</dbReference>
<dbReference type="GO" id="GO:0030424">
    <property type="term" value="C:axon"/>
    <property type="evidence" value="ECO:0000318"/>
    <property type="project" value="GO_Central"/>
</dbReference>
<evidence type="ECO:0000256" key="4">
    <source>
        <dbReference type="ARBA" id="ARBA00022989"/>
    </source>
</evidence>
<dbReference type="InParanoid" id="D6WIN2"/>
<feature type="transmembrane region" description="Helical" evidence="8">
    <location>
        <begin position="241"/>
        <end position="264"/>
    </location>
</feature>
<evidence type="ECO:0000313" key="10">
    <source>
        <dbReference type="Proteomes" id="UP000007266"/>
    </source>
</evidence>
<dbReference type="AlphaFoldDB" id="D6WIN2"/>
<dbReference type="GO" id="GO:0007165">
    <property type="term" value="P:signal transduction"/>
    <property type="evidence" value="ECO:0007669"/>
    <property type="project" value="UniProtKB-KW"/>
</dbReference>
<evidence type="ECO:0000256" key="8">
    <source>
        <dbReference type="RuleBase" id="RU363108"/>
    </source>
</evidence>
<accession>D6WIN2</accession>
<dbReference type="InterPro" id="IPR013604">
    <property type="entry name" value="7TM_chemorcpt"/>
</dbReference>
<evidence type="ECO:0000256" key="7">
    <source>
        <dbReference type="ARBA" id="ARBA00023224"/>
    </source>
</evidence>
<dbReference type="GO" id="GO:0050909">
    <property type="term" value="P:sensory perception of taste"/>
    <property type="evidence" value="ECO:0007669"/>
    <property type="project" value="InterPro"/>
</dbReference>
<dbReference type="PANTHER" id="PTHR21143">
    <property type="entry name" value="INVERTEBRATE GUSTATORY RECEPTOR"/>
    <property type="match status" value="1"/>
</dbReference>
<keyword evidence="6 8" id="KW-0675">Receptor</keyword>
<feature type="transmembrane region" description="Helical" evidence="8">
    <location>
        <begin position="144"/>
        <end position="169"/>
    </location>
</feature>
<feature type="transmembrane region" description="Helical" evidence="8">
    <location>
        <begin position="65"/>
        <end position="90"/>
    </location>
</feature>
<dbReference type="GO" id="GO:0030425">
    <property type="term" value="C:dendrite"/>
    <property type="evidence" value="ECO:0000318"/>
    <property type="project" value="GO_Central"/>
</dbReference>
<dbReference type="PhylomeDB" id="D6WIN2"/>
<keyword evidence="3 8" id="KW-0812">Transmembrane</keyword>
<keyword evidence="4 8" id="KW-1133">Transmembrane helix</keyword>
<gene>
    <name evidence="9" type="primary">TcGr139</name>
    <name evidence="9" type="ORF">TcasGA2_TC030228</name>
</gene>
<organism evidence="9 10">
    <name type="scientific">Tribolium castaneum</name>
    <name type="common">Red flour beetle</name>
    <dbReference type="NCBI Taxonomy" id="7070"/>
    <lineage>
        <taxon>Eukaryota</taxon>
        <taxon>Metazoa</taxon>
        <taxon>Ecdysozoa</taxon>
        <taxon>Arthropoda</taxon>
        <taxon>Hexapoda</taxon>
        <taxon>Insecta</taxon>
        <taxon>Pterygota</taxon>
        <taxon>Neoptera</taxon>
        <taxon>Endopterygota</taxon>
        <taxon>Coleoptera</taxon>
        <taxon>Polyphaga</taxon>
        <taxon>Cucujiformia</taxon>
        <taxon>Tenebrionidae</taxon>
        <taxon>Tenebrionidae incertae sedis</taxon>
        <taxon>Tribolium</taxon>
    </lineage>
</organism>
<dbReference type="HOGENOM" id="CLU_753019_0_0_1"/>
<reference evidence="9 10" key="2">
    <citation type="journal article" date="2010" name="Nucleic Acids Res.">
        <title>BeetleBase in 2010: revisions to provide comprehensive genomic information for Tribolium castaneum.</title>
        <authorList>
            <person name="Kim H.S."/>
            <person name="Murphy T."/>
            <person name="Xia J."/>
            <person name="Caragea D."/>
            <person name="Park Y."/>
            <person name="Beeman R.W."/>
            <person name="Lorenzen M.D."/>
            <person name="Butcher S."/>
            <person name="Manak J.R."/>
            <person name="Brown S.J."/>
        </authorList>
    </citation>
    <scope>GENOME REANNOTATION</scope>
    <source>
        <strain evidence="9 10">Georgia GA2</strain>
    </source>
</reference>
<proteinExistence type="inferred from homology"/>
<evidence type="ECO:0000256" key="6">
    <source>
        <dbReference type="ARBA" id="ARBA00023170"/>
    </source>
</evidence>
<evidence type="ECO:0000256" key="3">
    <source>
        <dbReference type="ARBA" id="ARBA00022692"/>
    </source>
</evidence>
<protein>
    <recommendedName>
        <fullName evidence="8">Gustatory receptor</fullName>
    </recommendedName>
</protein>
<keyword evidence="2 8" id="KW-1003">Cell membrane</keyword>
<feature type="transmembrane region" description="Helical" evidence="8">
    <location>
        <begin position="35"/>
        <end position="59"/>
    </location>
</feature>